<comment type="caution">
    <text evidence="1">The sequence shown here is derived from an EMBL/GenBank/DDBJ whole genome shotgun (WGS) entry which is preliminary data.</text>
</comment>
<gene>
    <name evidence="1" type="ORF">FUA22_10855</name>
</gene>
<keyword evidence="2" id="KW-1185">Reference proteome</keyword>
<dbReference type="RefSeq" id="WP_147768209.1">
    <property type="nucleotide sequence ID" value="NZ_VRKQ01000010.1"/>
</dbReference>
<evidence type="ECO:0000313" key="2">
    <source>
        <dbReference type="Proteomes" id="UP000321080"/>
    </source>
</evidence>
<dbReference type="Gene3D" id="2.170.130.10">
    <property type="entry name" value="TonB-dependent receptor, plug domain"/>
    <property type="match status" value="1"/>
</dbReference>
<dbReference type="Gene3D" id="2.60.40.1930">
    <property type="match status" value="1"/>
</dbReference>
<protein>
    <recommendedName>
        <fullName evidence="3">TonB-dependent receptor plug domain-containing protein</fullName>
    </recommendedName>
</protein>
<sequence>MPNTIKKFSNRKSLFSSYAIIIFYFLSSVVQLNAQKKELQSIIESYDSYTTPYREIAYCHLNKSTYLQGEPIGFKAYVLDKGLKIPSSLTKNLYCIILDSLDRVVKKKLIKIDNGVANNIFKIDSLFTTGKYTFKAFTNWMKNFNEPNAFIESFKVINYLDANIINHREVELILDAQFLPEGGHFIHGVKTNVGVIIKNTDGYSVPNLKGEVYDSDNKFITEFQVNNKGIGRFLIYPDVNKTYNVKIDYLNKVLNYKIHSVERKGIAIHINRIKDKVIIEFKTNPETLKTIIGKAYKMVIHNGKSIKIIELNFDKTELNQIVDLQNMYSGLNIITLFNEKNQPILERLFFNYEGIDFAKTTKPLIKQKGDSSYVTIPINRKFSDEDQINLSLSILPEKSKSYKRQQSLVSYAYLQVYLNSNVEYADYYFRDISRQKIYELDNLLITQGWSSYNWKNIFDYNENNSFVFEDGIVVKGNLNNNLDTKTTILIYPLKNGEGFFIDLPKSERSFIKSGFFPKENENLSLSILDKVSKPQKAGLYLQFTPSIFPSYMSSHIESVFPEQNDLFKTYEHASFNLIDLEDVQKLEEIVVKANLDNERNEQLKARVFGRVDVFDDQKRGMNLTLSNYINAYMVGFWATEQRGNLIISNRNIQSFSSQNPSPLVYLDGVLLNNYEFLTNFDMSRVDYITYDPNGFGEGLRGVAGVIKIFTSNVFSGKNKPNYFRNFEFPLTFSASKKYYVPKYSSYQDDFFIDYGVVDWIPNPQVDKNSKINFTIYNPSKLNLDIYLEGVTSSGTVFTEQIPLKVN</sequence>
<proteinExistence type="predicted"/>
<reference evidence="1 2" key="1">
    <citation type="submission" date="2019-08" db="EMBL/GenBank/DDBJ databases">
        <title>Seonamhaeicola sediminis sp. nov., isolated from marine sediment.</title>
        <authorList>
            <person name="Cao W.R."/>
        </authorList>
    </citation>
    <scope>NUCLEOTIDE SEQUENCE [LARGE SCALE GENOMIC DNA]</scope>
    <source>
        <strain evidence="1 2">1505</strain>
    </source>
</reference>
<dbReference type="EMBL" id="VRKQ01000010">
    <property type="protein sequence ID" value="TXG37056.1"/>
    <property type="molecule type" value="Genomic_DNA"/>
</dbReference>
<dbReference type="Proteomes" id="UP000321080">
    <property type="component" value="Unassembled WGS sequence"/>
</dbReference>
<organism evidence="1 2">
    <name type="scientific">Seonamhaeicola maritimus</name>
    <dbReference type="NCBI Taxonomy" id="2591822"/>
    <lineage>
        <taxon>Bacteria</taxon>
        <taxon>Pseudomonadati</taxon>
        <taxon>Bacteroidota</taxon>
        <taxon>Flavobacteriia</taxon>
        <taxon>Flavobacteriales</taxon>
        <taxon>Flavobacteriaceae</taxon>
    </lineage>
</organism>
<evidence type="ECO:0000313" key="1">
    <source>
        <dbReference type="EMBL" id="TXG37056.1"/>
    </source>
</evidence>
<name>A0A5C7GHF4_9FLAO</name>
<dbReference type="SUPFAM" id="SSF56935">
    <property type="entry name" value="Porins"/>
    <property type="match status" value="1"/>
</dbReference>
<evidence type="ECO:0008006" key="3">
    <source>
        <dbReference type="Google" id="ProtNLM"/>
    </source>
</evidence>
<accession>A0A5C7GHF4</accession>
<dbReference type="OrthoDB" id="679547at2"/>
<dbReference type="AlphaFoldDB" id="A0A5C7GHF4"/>
<dbReference type="InterPro" id="IPR037066">
    <property type="entry name" value="Plug_dom_sf"/>
</dbReference>